<dbReference type="GO" id="GO:0046872">
    <property type="term" value="F:metal ion binding"/>
    <property type="evidence" value="ECO:0007669"/>
    <property type="project" value="UniProtKB-KW"/>
</dbReference>
<keyword evidence="9" id="KW-0961">Cell wall biogenesis/degradation</keyword>
<evidence type="ECO:0000256" key="11">
    <source>
        <dbReference type="ARBA" id="ARBA00093666"/>
    </source>
</evidence>
<dbReference type="Pfam" id="PF05951">
    <property type="entry name" value="Peptidase_M15_2"/>
    <property type="match status" value="1"/>
</dbReference>
<dbReference type="GO" id="GO:0008237">
    <property type="term" value="F:metallopeptidase activity"/>
    <property type="evidence" value="ECO:0007669"/>
    <property type="project" value="UniProtKB-KW"/>
</dbReference>
<keyword evidence="3" id="KW-0645">Protease</keyword>
<keyword evidence="7" id="KW-0862">Zinc</keyword>
<reference evidence="12 13" key="1">
    <citation type="journal article" date="2014" name="Genome Announc.">
        <title>Complete Closed Genome Sequences of Three Bibersteinia trehalosi Nasopharyngeal Isolates from Cattle with Shipping Fever.</title>
        <authorList>
            <person name="Harhay G.P."/>
            <person name="McVey D.S."/>
            <person name="Koren S."/>
            <person name="Phillippy A.M."/>
            <person name="Bono J."/>
            <person name="Harhay D.M."/>
            <person name="Clawson M.L."/>
            <person name="Heaton M.P."/>
            <person name="Chitko-McKown C.G."/>
            <person name="Korlach J."/>
            <person name="Smith T.P."/>
        </authorList>
    </citation>
    <scope>NUCLEOTIDE SEQUENCE [LARGE SCALE GENOMIC DNA]</scope>
    <source>
        <strain evidence="12 13">USDA-ARS-USMARC-188</strain>
    </source>
</reference>
<evidence type="ECO:0000256" key="6">
    <source>
        <dbReference type="ARBA" id="ARBA00022801"/>
    </source>
</evidence>
<evidence type="ECO:0000256" key="5">
    <source>
        <dbReference type="ARBA" id="ARBA00022729"/>
    </source>
</evidence>
<evidence type="ECO:0000256" key="8">
    <source>
        <dbReference type="ARBA" id="ARBA00023049"/>
    </source>
</evidence>
<keyword evidence="4" id="KW-0479">Metal-binding</keyword>
<accession>A0A4V7IB42</accession>
<evidence type="ECO:0000256" key="7">
    <source>
        <dbReference type="ARBA" id="ARBA00022833"/>
    </source>
</evidence>
<evidence type="ECO:0000256" key="3">
    <source>
        <dbReference type="ARBA" id="ARBA00022670"/>
    </source>
</evidence>
<dbReference type="OrthoDB" id="9782994at2"/>
<dbReference type="RefSeq" id="WP_015432097.1">
    <property type="nucleotide sequence ID" value="NZ_CP006954.1"/>
</dbReference>
<dbReference type="AlphaFoldDB" id="A0A4V7IB42"/>
<name>A0A4V7IB42_BIBTR</name>
<evidence type="ECO:0000313" key="12">
    <source>
        <dbReference type="EMBL" id="AHG82243.1"/>
    </source>
</evidence>
<protein>
    <recommendedName>
        <fullName evidence="11">Murein endopeptidase K</fullName>
    </recommendedName>
</protein>
<dbReference type="GO" id="GO:0071555">
    <property type="term" value="P:cell wall organization"/>
    <property type="evidence" value="ECO:0007669"/>
    <property type="project" value="UniProtKB-KW"/>
</dbReference>
<keyword evidence="6" id="KW-0378">Hydrolase</keyword>
<dbReference type="PANTHER" id="PTHR37425:SF1">
    <property type="entry name" value="OUTER MEMBRANE PROTEIN"/>
    <property type="match status" value="1"/>
</dbReference>
<proteinExistence type="inferred from homology"/>
<dbReference type="KEGG" id="btre:F542_15270"/>
<comment type="similarity">
    <text evidence="10">Belongs to the peptidase M15 family.</text>
</comment>
<dbReference type="PANTHER" id="PTHR37425">
    <property type="match status" value="1"/>
</dbReference>
<evidence type="ECO:0000256" key="4">
    <source>
        <dbReference type="ARBA" id="ARBA00022723"/>
    </source>
</evidence>
<dbReference type="EMBL" id="CP006954">
    <property type="protein sequence ID" value="AHG82243.1"/>
    <property type="molecule type" value="Genomic_DNA"/>
</dbReference>
<keyword evidence="5" id="KW-0732">Signal</keyword>
<evidence type="ECO:0000256" key="10">
    <source>
        <dbReference type="ARBA" id="ARBA00093448"/>
    </source>
</evidence>
<dbReference type="SUPFAM" id="SSF55166">
    <property type="entry name" value="Hedgehog/DD-peptidase"/>
    <property type="match status" value="1"/>
</dbReference>
<evidence type="ECO:0000256" key="2">
    <source>
        <dbReference type="ARBA" id="ARBA00004776"/>
    </source>
</evidence>
<evidence type="ECO:0000256" key="1">
    <source>
        <dbReference type="ARBA" id="ARBA00001947"/>
    </source>
</evidence>
<dbReference type="GO" id="GO:0006508">
    <property type="term" value="P:proteolysis"/>
    <property type="evidence" value="ECO:0007669"/>
    <property type="project" value="UniProtKB-KW"/>
</dbReference>
<gene>
    <name evidence="12" type="ORF">F542_15270</name>
</gene>
<dbReference type="Gene3D" id="3.30.1380.10">
    <property type="match status" value="1"/>
</dbReference>
<dbReference type="InterPro" id="IPR010275">
    <property type="entry name" value="MepK"/>
</dbReference>
<comment type="pathway">
    <text evidence="2">Cell wall biogenesis; cell wall polysaccharide biosynthesis.</text>
</comment>
<sequence length="179" mass="19923">MDQTNLQRRRWLSLGGIMLGATLFSNKAAAIVSTPKPMVLRLRNVNTGDVATGQHLGGRFNSASLQSMNYLMRDRRENKVRAIDPNLYLKLIQIQARLGLRNSEIQVLSGYRTPRSNRAVRGAGNSFHMQGKAIDFYIQGVPLAKIRNAAQSLNNGGVGFYPRSNFVHVDTGPVRTWRG</sequence>
<dbReference type="Proteomes" id="UP000019091">
    <property type="component" value="Chromosome"/>
</dbReference>
<keyword evidence="8" id="KW-0482">Metalloprotease</keyword>
<comment type="cofactor">
    <cofactor evidence="1">
        <name>Zn(2+)</name>
        <dbReference type="ChEBI" id="CHEBI:29105"/>
    </cofactor>
</comment>
<dbReference type="InterPro" id="IPR009045">
    <property type="entry name" value="Zn_M74/Hedgehog-like"/>
</dbReference>
<evidence type="ECO:0000313" key="13">
    <source>
        <dbReference type="Proteomes" id="UP000019091"/>
    </source>
</evidence>
<evidence type="ECO:0000256" key="9">
    <source>
        <dbReference type="ARBA" id="ARBA00023316"/>
    </source>
</evidence>
<organism evidence="12 13">
    <name type="scientific">Bibersteinia trehalosi USDA-ARS-USMARC-188</name>
    <dbReference type="NCBI Taxonomy" id="1263829"/>
    <lineage>
        <taxon>Bacteria</taxon>
        <taxon>Pseudomonadati</taxon>
        <taxon>Pseudomonadota</taxon>
        <taxon>Gammaproteobacteria</taxon>
        <taxon>Pasteurellales</taxon>
        <taxon>Pasteurellaceae</taxon>
        <taxon>Bibersteinia</taxon>
    </lineage>
</organism>